<evidence type="ECO:0000256" key="2">
    <source>
        <dbReference type="ARBA" id="ARBA00023315"/>
    </source>
</evidence>
<dbReference type="InterPro" id="IPR016181">
    <property type="entry name" value="Acyl_CoA_acyltransferase"/>
</dbReference>
<keyword evidence="1 4" id="KW-0808">Transferase</keyword>
<dbReference type="PANTHER" id="PTHR43420:SF44">
    <property type="entry name" value="ACETYLTRANSFERASE YPEA"/>
    <property type="match status" value="1"/>
</dbReference>
<keyword evidence="5" id="KW-1185">Reference proteome</keyword>
<evidence type="ECO:0000256" key="1">
    <source>
        <dbReference type="ARBA" id="ARBA00022679"/>
    </source>
</evidence>
<dbReference type="GO" id="GO:0016746">
    <property type="term" value="F:acyltransferase activity"/>
    <property type="evidence" value="ECO:0007669"/>
    <property type="project" value="UniProtKB-KW"/>
</dbReference>
<comment type="caution">
    <text evidence="4">The sequence shown here is derived from an EMBL/GenBank/DDBJ whole genome shotgun (WGS) entry which is preliminary data.</text>
</comment>
<keyword evidence="2 4" id="KW-0012">Acyltransferase</keyword>
<evidence type="ECO:0000313" key="5">
    <source>
        <dbReference type="Proteomes" id="UP001597191"/>
    </source>
</evidence>
<dbReference type="InterPro" id="IPR050680">
    <property type="entry name" value="YpeA/RimI_acetyltransf"/>
</dbReference>
<dbReference type="Gene3D" id="3.40.630.30">
    <property type="match status" value="1"/>
</dbReference>
<dbReference type="InterPro" id="IPR000182">
    <property type="entry name" value="GNAT_dom"/>
</dbReference>
<dbReference type="SUPFAM" id="SSF55729">
    <property type="entry name" value="Acyl-CoA N-acyltransferases (Nat)"/>
    <property type="match status" value="1"/>
</dbReference>
<protein>
    <submittedName>
        <fullName evidence="4">GNAT family N-acetyltransferase</fullName>
        <ecNumber evidence="4">2.3.1.-</ecNumber>
    </submittedName>
</protein>
<name>A0ABW4BML0_9LACO</name>
<dbReference type="EC" id="2.3.1.-" evidence="4"/>
<dbReference type="RefSeq" id="WP_125651357.1">
    <property type="nucleotide sequence ID" value="NZ_JBHTOH010000075.1"/>
</dbReference>
<sequence>MIRPAKLADAQQAIPILMQIIHDMEIPVVKSVGEDKIQDLLIDAFAAPDYRYGYPQMLVYVDEQTDKVLGICVGYPAAKEANIDDGLRPYLANHGLPADFAMFSDVEAQPGEWYLDSLAVAPDAQGQGIGGQLLDYLNDWLKQKGETLISLNVDLGNPKAKRVYTHHGFVKDSEIMIGSHRYEHLLRPIK</sequence>
<organism evidence="4 5">
    <name type="scientific">Lapidilactobacillus gannanensis</name>
    <dbReference type="NCBI Taxonomy" id="2486002"/>
    <lineage>
        <taxon>Bacteria</taxon>
        <taxon>Bacillati</taxon>
        <taxon>Bacillota</taxon>
        <taxon>Bacilli</taxon>
        <taxon>Lactobacillales</taxon>
        <taxon>Lactobacillaceae</taxon>
        <taxon>Lapidilactobacillus</taxon>
    </lineage>
</organism>
<reference evidence="5" key="1">
    <citation type="journal article" date="2019" name="Int. J. Syst. Evol. Microbiol.">
        <title>The Global Catalogue of Microorganisms (GCM) 10K type strain sequencing project: providing services to taxonomists for standard genome sequencing and annotation.</title>
        <authorList>
            <consortium name="The Broad Institute Genomics Platform"/>
            <consortium name="The Broad Institute Genome Sequencing Center for Infectious Disease"/>
            <person name="Wu L."/>
            <person name="Ma J."/>
        </authorList>
    </citation>
    <scope>NUCLEOTIDE SEQUENCE [LARGE SCALE GENOMIC DNA]</scope>
    <source>
        <strain evidence="5">CCM 8937</strain>
    </source>
</reference>
<dbReference type="Pfam" id="PF00583">
    <property type="entry name" value="Acetyltransf_1"/>
    <property type="match status" value="1"/>
</dbReference>
<evidence type="ECO:0000313" key="4">
    <source>
        <dbReference type="EMBL" id="MFD1411449.1"/>
    </source>
</evidence>
<dbReference type="PROSITE" id="PS51186">
    <property type="entry name" value="GNAT"/>
    <property type="match status" value="1"/>
</dbReference>
<accession>A0ABW4BML0</accession>
<proteinExistence type="predicted"/>
<dbReference type="CDD" id="cd04301">
    <property type="entry name" value="NAT_SF"/>
    <property type="match status" value="1"/>
</dbReference>
<feature type="domain" description="N-acetyltransferase" evidence="3">
    <location>
        <begin position="24"/>
        <end position="187"/>
    </location>
</feature>
<dbReference type="Proteomes" id="UP001597191">
    <property type="component" value="Unassembled WGS sequence"/>
</dbReference>
<evidence type="ECO:0000259" key="3">
    <source>
        <dbReference type="PROSITE" id="PS51186"/>
    </source>
</evidence>
<gene>
    <name evidence="4" type="ORF">ACFQ4R_07615</name>
</gene>
<dbReference type="PANTHER" id="PTHR43420">
    <property type="entry name" value="ACETYLTRANSFERASE"/>
    <property type="match status" value="1"/>
</dbReference>
<dbReference type="EMBL" id="JBHTOH010000075">
    <property type="protein sequence ID" value="MFD1411449.1"/>
    <property type="molecule type" value="Genomic_DNA"/>
</dbReference>